<organism evidence="1 2">
    <name type="scientific">Portunus trituberculatus</name>
    <name type="common">Swimming crab</name>
    <name type="synonym">Neptunus trituberculatus</name>
    <dbReference type="NCBI Taxonomy" id="210409"/>
    <lineage>
        <taxon>Eukaryota</taxon>
        <taxon>Metazoa</taxon>
        <taxon>Ecdysozoa</taxon>
        <taxon>Arthropoda</taxon>
        <taxon>Crustacea</taxon>
        <taxon>Multicrustacea</taxon>
        <taxon>Malacostraca</taxon>
        <taxon>Eumalacostraca</taxon>
        <taxon>Eucarida</taxon>
        <taxon>Decapoda</taxon>
        <taxon>Pleocyemata</taxon>
        <taxon>Brachyura</taxon>
        <taxon>Eubrachyura</taxon>
        <taxon>Portunoidea</taxon>
        <taxon>Portunidae</taxon>
        <taxon>Portuninae</taxon>
        <taxon>Portunus</taxon>
    </lineage>
</organism>
<dbReference type="EMBL" id="VSRR010121626">
    <property type="protein sequence ID" value="MPD00151.1"/>
    <property type="molecule type" value="Genomic_DNA"/>
</dbReference>
<protein>
    <submittedName>
        <fullName evidence="1">Uncharacterized protein</fullName>
    </submittedName>
</protein>
<proteinExistence type="predicted"/>
<name>A0A5B7JTF7_PORTR</name>
<comment type="caution">
    <text evidence="1">The sequence shown here is derived from an EMBL/GenBank/DDBJ whole genome shotgun (WGS) entry which is preliminary data.</text>
</comment>
<dbReference type="AlphaFoldDB" id="A0A5B7JTF7"/>
<evidence type="ECO:0000313" key="1">
    <source>
        <dbReference type="EMBL" id="MPD00151.1"/>
    </source>
</evidence>
<sequence>MESVSEHITIYSFSCHIGRETQTQRGGESLSRVALHFEKHNLDVAAFDSAGREFNTGDSGPANVVATII</sequence>
<keyword evidence="2" id="KW-1185">Reference proteome</keyword>
<reference evidence="1 2" key="1">
    <citation type="submission" date="2019-05" db="EMBL/GenBank/DDBJ databases">
        <title>Another draft genome of Portunus trituberculatus and its Hox gene families provides insights of decapod evolution.</title>
        <authorList>
            <person name="Jeong J.-H."/>
            <person name="Song I."/>
            <person name="Kim S."/>
            <person name="Choi T."/>
            <person name="Kim D."/>
            <person name="Ryu S."/>
            <person name="Kim W."/>
        </authorList>
    </citation>
    <scope>NUCLEOTIDE SEQUENCE [LARGE SCALE GENOMIC DNA]</scope>
    <source>
        <tissue evidence="1">Muscle</tissue>
    </source>
</reference>
<accession>A0A5B7JTF7</accession>
<evidence type="ECO:0000313" key="2">
    <source>
        <dbReference type="Proteomes" id="UP000324222"/>
    </source>
</evidence>
<gene>
    <name evidence="1" type="ORF">E2C01_095606</name>
</gene>
<dbReference type="Proteomes" id="UP000324222">
    <property type="component" value="Unassembled WGS sequence"/>
</dbReference>